<gene>
    <name evidence="1" type="ORF">UFOVP597_47</name>
</gene>
<name>A0A6J5N095_9CAUD</name>
<sequence>MAGLDYNRTKQCFQVIKLPETLASETYGLKGCCDEYLVLAGGSEDWQNDITSAFLKLQLVSDSCTFVLQDSEGNNTSYQPVLKQFPNDSLAYYATIEWNQVLGLEGSGCYTIQVNYSIAGVIGSFDWGTYELKQYSPENAEMTIRLKAVFNQVNLIEEINFSGSNMADTIRFYGYFGKRQPNIQIDNLIYQNRQIDNVQRENLNSYELDSDPLTINYTRKLIDLYFLSESELYISEHHPLNHTSEYKNLPVSISETAEVEYLELSKYAKIKMKFNDKTRDQLTRFM</sequence>
<organism evidence="1">
    <name type="scientific">uncultured Caudovirales phage</name>
    <dbReference type="NCBI Taxonomy" id="2100421"/>
    <lineage>
        <taxon>Viruses</taxon>
        <taxon>Duplodnaviria</taxon>
        <taxon>Heunggongvirae</taxon>
        <taxon>Uroviricota</taxon>
        <taxon>Caudoviricetes</taxon>
        <taxon>Peduoviridae</taxon>
        <taxon>Maltschvirus</taxon>
        <taxon>Maltschvirus maltsch</taxon>
    </lineage>
</organism>
<proteinExistence type="predicted"/>
<evidence type="ECO:0000313" key="1">
    <source>
        <dbReference type="EMBL" id="CAB4152052.1"/>
    </source>
</evidence>
<accession>A0A6J5N095</accession>
<reference evidence="1" key="1">
    <citation type="submission" date="2020-04" db="EMBL/GenBank/DDBJ databases">
        <authorList>
            <person name="Chiriac C."/>
            <person name="Salcher M."/>
            <person name="Ghai R."/>
            <person name="Kavagutti S V."/>
        </authorList>
    </citation>
    <scope>NUCLEOTIDE SEQUENCE</scope>
</reference>
<protein>
    <submittedName>
        <fullName evidence="1">Uncharacterized protein</fullName>
    </submittedName>
</protein>
<dbReference type="EMBL" id="LR796564">
    <property type="protein sequence ID" value="CAB4152052.1"/>
    <property type="molecule type" value="Genomic_DNA"/>
</dbReference>